<dbReference type="Pfam" id="PF00528">
    <property type="entry name" value="BPD_transp_1"/>
    <property type="match status" value="1"/>
</dbReference>
<evidence type="ECO:0000256" key="7">
    <source>
        <dbReference type="RuleBase" id="RU363032"/>
    </source>
</evidence>
<reference evidence="9" key="1">
    <citation type="journal article" date="2014" name="Int. J. Syst. Evol. Microbiol.">
        <title>Complete genome sequence of Corynebacterium casei LMG S-19264T (=DSM 44701T), isolated from a smear-ripened cheese.</title>
        <authorList>
            <consortium name="US DOE Joint Genome Institute (JGI-PGF)"/>
            <person name="Walter F."/>
            <person name="Albersmeier A."/>
            <person name="Kalinowski J."/>
            <person name="Ruckert C."/>
        </authorList>
    </citation>
    <scope>NUCLEOTIDE SEQUENCE</scope>
    <source>
        <strain evidence="9">CGMCC 1.12777</strain>
    </source>
</reference>
<comment type="caution">
    <text evidence="9">The sequence shown here is derived from an EMBL/GenBank/DDBJ whole genome shotgun (WGS) entry which is preliminary data.</text>
</comment>
<keyword evidence="10" id="KW-1185">Reference proteome</keyword>
<evidence type="ECO:0000256" key="3">
    <source>
        <dbReference type="ARBA" id="ARBA00022475"/>
    </source>
</evidence>
<keyword evidence="3" id="KW-1003">Cell membrane</keyword>
<dbReference type="PROSITE" id="PS50928">
    <property type="entry name" value="ABC_TM1"/>
    <property type="match status" value="1"/>
</dbReference>
<gene>
    <name evidence="9" type="ORF">GCM10007096_22270</name>
</gene>
<evidence type="ECO:0000256" key="5">
    <source>
        <dbReference type="ARBA" id="ARBA00022989"/>
    </source>
</evidence>
<protein>
    <submittedName>
        <fullName evidence="9">Peptide ABC transporter permease</fullName>
    </submittedName>
</protein>
<dbReference type="Gene3D" id="1.10.3720.10">
    <property type="entry name" value="MetI-like"/>
    <property type="match status" value="1"/>
</dbReference>
<keyword evidence="6 7" id="KW-0472">Membrane</keyword>
<dbReference type="InterPro" id="IPR050366">
    <property type="entry name" value="BP-dependent_transpt_permease"/>
</dbReference>
<dbReference type="InterPro" id="IPR035906">
    <property type="entry name" value="MetI-like_sf"/>
</dbReference>
<evidence type="ECO:0000313" key="10">
    <source>
        <dbReference type="Proteomes" id="UP000656813"/>
    </source>
</evidence>
<feature type="transmembrane region" description="Helical" evidence="7">
    <location>
        <begin position="199"/>
        <end position="221"/>
    </location>
</feature>
<name>A0A8J2ZWH6_9BACL</name>
<reference evidence="9" key="2">
    <citation type="submission" date="2020-09" db="EMBL/GenBank/DDBJ databases">
        <authorList>
            <person name="Sun Q."/>
            <person name="Zhou Y."/>
        </authorList>
    </citation>
    <scope>NUCLEOTIDE SEQUENCE</scope>
    <source>
        <strain evidence="9">CGMCC 1.12777</strain>
    </source>
</reference>
<dbReference type="RefSeq" id="WP_188497473.1">
    <property type="nucleotide sequence ID" value="NZ_BMFV01000015.1"/>
</dbReference>
<dbReference type="Pfam" id="PF12911">
    <property type="entry name" value="OppC_N"/>
    <property type="match status" value="1"/>
</dbReference>
<dbReference type="InterPro" id="IPR000515">
    <property type="entry name" value="MetI-like"/>
</dbReference>
<evidence type="ECO:0000256" key="1">
    <source>
        <dbReference type="ARBA" id="ARBA00004651"/>
    </source>
</evidence>
<dbReference type="EMBL" id="BMFV01000015">
    <property type="protein sequence ID" value="GGH82616.1"/>
    <property type="molecule type" value="Genomic_DNA"/>
</dbReference>
<dbReference type="SUPFAM" id="SSF161098">
    <property type="entry name" value="MetI-like"/>
    <property type="match status" value="1"/>
</dbReference>
<keyword evidence="5 7" id="KW-1133">Transmembrane helix</keyword>
<feature type="transmembrane region" description="Helical" evidence="7">
    <location>
        <begin position="12"/>
        <end position="35"/>
    </location>
</feature>
<dbReference type="CDD" id="cd06261">
    <property type="entry name" value="TM_PBP2"/>
    <property type="match status" value="1"/>
</dbReference>
<keyword evidence="2 7" id="KW-0813">Transport</keyword>
<dbReference type="AlphaFoldDB" id="A0A8J2ZWH6"/>
<keyword evidence="4 7" id="KW-0812">Transmembrane</keyword>
<organism evidence="9 10">
    <name type="scientific">Pullulanibacillus pueri</name>
    <dbReference type="NCBI Taxonomy" id="1437324"/>
    <lineage>
        <taxon>Bacteria</taxon>
        <taxon>Bacillati</taxon>
        <taxon>Bacillota</taxon>
        <taxon>Bacilli</taxon>
        <taxon>Bacillales</taxon>
        <taxon>Sporolactobacillaceae</taxon>
        <taxon>Pullulanibacillus</taxon>
    </lineage>
</organism>
<evidence type="ECO:0000313" key="9">
    <source>
        <dbReference type="EMBL" id="GGH82616.1"/>
    </source>
</evidence>
<sequence>MRLVWKVLKRRPSRLVGVAFLLLFTLMAIFGNLIYSHALNVDPNNIYAAPSWKHILGTDYAGRDVWEQIVRGSTNVLWVAALAACFTMALGTIIGLAAGYLGRVVDAILMRITDLFLTIPSVALLLILAVTLGMSNMVVLALLLSLTSWGGLARAIRSMVLSFRERSFVEVSRGLGLGRWHILLHDILPNLMPFVWTHLMLAITGAIYGEVGLFFLGVVPFKANNWGVMMNFATGSSGAMYSTQSFMFLAAPILAIVLLQTGIVLCVDAVNELADPRLRSSH</sequence>
<feature type="transmembrane region" description="Helical" evidence="7">
    <location>
        <begin position="246"/>
        <end position="270"/>
    </location>
</feature>
<proteinExistence type="inferred from homology"/>
<evidence type="ECO:0000256" key="6">
    <source>
        <dbReference type="ARBA" id="ARBA00023136"/>
    </source>
</evidence>
<comment type="subcellular location">
    <subcellularLocation>
        <location evidence="1 7">Cell membrane</location>
        <topology evidence="1 7">Multi-pass membrane protein</topology>
    </subcellularLocation>
</comment>
<feature type="domain" description="ABC transmembrane type-1" evidence="8">
    <location>
        <begin position="73"/>
        <end position="265"/>
    </location>
</feature>
<feature type="transmembrane region" description="Helical" evidence="7">
    <location>
        <begin position="76"/>
        <end position="100"/>
    </location>
</feature>
<dbReference type="InterPro" id="IPR025966">
    <property type="entry name" value="OppC_N"/>
</dbReference>
<dbReference type="GO" id="GO:0071916">
    <property type="term" value="F:dipeptide transmembrane transporter activity"/>
    <property type="evidence" value="ECO:0007669"/>
    <property type="project" value="TreeGrafter"/>
</dbReference>
<dbReference type="PANTHER" id="PTHR43386">
    <property type="entry name" value="OLIGOPEPTIDE TRANSPORT SYSTEM PERMEASE PROTEIN APPC"/>
    <property type="match status" value="1"/>
</dbReference>
<dbReference type="GO" id="GO:0005886">
    <property type="term" value="C:plasma membrane"/>
    <property type="evidence" value="ECO:0007669"/>
    <property type="project" value="UniProtKB-SubCell"/>
</dbReference>
<comment type="similarity">
    <text evidence="7">Belongs to the binding-protein-dependent transport system permease family.</text>
</comment>
<evidence type="ECO:0000256" key="2">
    <source>
        <dbReference type="ARBA" id="ARBA00022448"/>
    </source>
</evidence>
<dbReference type="PANTHER" id="PTHR43386:SF1">
    <property type="entry name" value="D,D-DIPEPTIDE TRANSPORT SYSTEM PERMEASE PROTEIN DDPC-RELATED"/>
    <property type="match status" value="1"/>
</dbReference>
<evidence type="ECO:0000259" key="8">
    <source>
        <dbReference type="PROSITE" id="PS50928"/>
    </source>
</evidence>
<accession>A0A8J2ZWH6</accession>
<dbReference type="Proteomes" id="UP000656813">
    <property type="component" value="Unassembled WGS sequence"/>
</dbReference>
<evidence type="ECO:0000256" key="4">
    <source>
        <dbReference type="ARBA" id="ARBA00022692"/>
    </source>
</evidence>